<dbReference type="Proteomes" id="UP000007089">
    <property type="component" value="Chromosome"/>
</dbReference>
<dbReference type="GO" id="GO:0005198">
    <property type="term" value="F:structural molecule activity"/>
    <property type="evidence" value="ECO:0007669"/>
    <property type="project" value="UniProtKB-UniRule"/>
</dbReference>
<dbReference type="Pfam" id="PF00700">
    <property type="entry name" value="Flagellin_C"/>
    <property type="match status" value="1"/>
</dbReference>
<protein>
    <recommendedName>
        <fullName evidence="3">Flagellin</fullName>
    </recommendedName>
</protein>
<comment type="subcellular location">
    <subcellularLocation>
        <location evidence="3">Secreted</location>
    </subcellularLocation>
    <subcellularLocation>
        <location evidence="3">Bacterial flagellum</location>
    </subcellularLocation>
</comment>
<dbReference type="InterPro" id="IPR042187">
    <property type="entry name" value="Flagellin_C_sub2"/>
</dbReference>
<dbReference type="Gene3D" id="6.10.10.10">
    <property type="entry name" value="Flagellar export chaperone, C-terminal domain"/>
    <property type="match status" value="1"/>
</dbReference>
<dbReference type="AlphaFoldDB" id="B8JDA3"/>
<keyword evidence="6" id="KW-0282">Flagellum</keyword>
<dbReference type="PANTHER" id="PTHR42792:SF2">
    <property type="entry name" value="FLAGELLIN"/>
    <property type="match status" value="1"/>
</dbReference>
<dbReference type="Pfam" id="PF00669">
    <property type="entry name" value="Flagellin_N"/>
    <property type="match status" value="1"/>
</dbReference>
<evidence type="ECO:0000313" key="7">
    <source>
        <dbReference type="Proteomes" id="UP000007089"/>
    </source>
</evidence>
<reference evidence="6" key="1">
    <citation type="submission" date="2009-01" db="EMBL/GenBank/DDBJ databases">
        <title>Complete sequence of Anaeromyxobacter dehalogenans 2CP-1.</title>
        <authorList>
            <consortium name="US DOE Joint Genome Institute"/>
            <person name="Lucas S."/>
            <person name="Copeland A."/>
            <person name="Lapidus A."/>
            <person name="Glavina del Rio T."/>
            <person name="Dalin E."/>
            <person name="Tice H."/>
            <person name="Bruce D."/>
            <person name="Goodwin L."/>
            <person name="Pitluck S."/>
            <person name="Saunders E."/>
            <person name="Brettin T."/>
            <person name="Detter J.C."/>
            <person name="Han C."/>
            <person name="Larimer F."/>
            <person name="Land M."/>
            <person name="Hauser L."/>
            <person name="Kyrpides N."/>
            <person name="Ovchinnikova G."/>
            <person name="Beliaev A.S."/>
            <person name="Richardson P."/>
        </authorList>
    </citation>
    <scope>NUCLEOTIDE SEQUENCE</scope>
    <source>
        <strain evidence="6">2CP-1</strain>
    </source>
</reference>
<evidence type="ECO:0000259" key="5">
    <source>
        <dbReference type="Pfam" id="PF00700"/>
    </source>
</evidence>
<keyword evidence="6" id="KW-0969">Cilium</keyword>
<evidence type="ECO:0000256" key="2">
    <source>
        <dbReference type="ARBA" id="ARBA00023143"/>
    </source>
</evidence>
<dbReference type="HOGENOM" id="CLU_011142_2_2_7"/>
<evidence type="ECO:0000259" key="4">
    <source>
        <dbReference type="Pfam" id="PF00669"/>
    </source>
</evidence>
<dbReference type="RefSeq" id="WP_012633737.1">
    <property type="nucleotide sequence ID" value="NC_011891.1"/>
</dbReference>
<keyword evidence="6" id="KW-0966">Cell projection</keyword>
<evidence type="ECO:0000256" key="1">
    <source>
        <dbReference type="ARBA" id="ARBA00005709"/>
    </source>
</evidence>
<dbReference type="Gene3D" id="1.20.1330.10">
    <property type="entry name" value="f41 fragment of flagellin, N-terminal domain"/>
    <property type="match status" value="1"/>
</dbReference>
<comment type="function">
    <text evidence="3">Flagellin is the subunit protein which polymerizes to form the filaments of bacterial flagella.</text>
</comment>
<sequence length="279" mass="29076">MSLSIRTNIASLNAQRNLSTTQTALESSMSRLSSGYRITRAGDDAAGLAISTKLEAQIRSYNQAARNANDGLSVIQTTEAALNETSNVLSRLRELAMQAASDGIGDTERGYVQAEADQLRAEIDRIAAVTKYDGTPLLDGTGTALGFQVGVESDASGDDRIGFSTLDATASALGLDASTLDFTTATGARDALSTLDAAMETISRSRADLGAVGNRFQSTIANIQSFAEALSAANSRIRDADVAEETSRLARANILQQAGVAVLAQANQTPQLALKLLGG</sequence>
<dbReference type="EMBL" id="CP001359">
    <property type="protein sequence ID" value="ACL65952.1"/>
    <property type="molecule type" value="Genomic_DNA"/>
</dbReference>
<comment type="similarity">
    <text evidence="1 3">Belongs to the bacterial flagellin family.</text>
</comment>
<dbReference type="GO" id="GO:0005576">
    <property type="term" value="C:extracellular region"/>
    <property type="evidence" value="ECO:0007669"/>
    <property type="project" value="UniProtKB-SubCell"/>
</dbReference>
<dbReference type="GO" id="GO:0009288">
    <property type="term" value="C:bacterial-type flagellum"/>
    <property type="evidence" value="ECO:0007669"/>
    <property type="project" value="UniProtKB-SubCell"/>
</dbReference>
<keyword evidence="2 3" id="KW-0975">Bacterial flagellum</keyword>
<feature type="domain" description="Flagellin C-terminal" evidence="5">
    <location>
        <begin position="193"/>
        <end position="277"/>
    </location>
</feature>
<accession>B8JDA3</accession>
<keyword evidence="3" id="KW-0964">Secreted</keyword>
<dbReference type="InterPro" id="IPR046358">
    <property type="entry name" value="Flagellin_C"/>
</dbReference>
<dbReference type="PRINTS" id="PR00207">
    <property type="entry name" value="FLAGELLIN"/>
</dbReference>
<name>B8JDA3_ANAD2</name>
<dbReference type="PANTHER" id="PTHR42792">
    <property type="entry name" value="FLAGELLIN"/>
    <property type="match status" value="1"/>
</dbReference>
<proteinExistence type="inferred from homology"/>
<dbReference type="KEGG" id="acp:A2cp1_2615"/>
<keyword evidence="7" id="KW-1185">Reference proteome</keyword>
<dbReference type="InterPro" id="IPR001492">
    <property type="entry name" value="Flagellin"/>
</dbReference>
<evidence type="ECO:0000256" key="3">
    <source>
        <dbReference type="RuleBase" id="RU362073"/>
    </source>
</evidence>
<organism evidence="6 7">
    <name type="scientific">Anaeromyxobacter dehalogenans (strain ATCC BAA-258 / DSM 21875 / 2CP-1)</name>
    <dbReference type="NCBI Taxonomy" id="455488"/>
    <lineage>
        <taxon>Bacteria</taxon>
        <taxon>Pseudomonadati</taxon>
        <taxon>Myxococcota</taxon>
        <taxon>Myxococcia</taxon>
        <taxon>Myxococcales</taxon>
        <taxon>Cystobacterineae</taxon>
        <taxon>Anaeromyxobacteraceae</taxon>
        <taxon>Anaeromyxobacter</taxon>
    </lineage>
</organism>
<dbReference type="InterPro" id="IPR001029">
    <property type="entry name" value="Flagellin_N"/>
</dbReference>
<feature type="domain" description="Flagellin N-terminal" evidence="4">
    <location>
        <begin position="5"/>
        <end position="143"/>
    </location>
</feature>
<evidence type="ECO:0000313" key="6">
    <source>
        <dbReference type="EMBL" id="ACL65952.1"/>
    </source>
</evidence>
<dbReference type="SUPFAM" id="SSF64518">
    <property type="entry name" value="Phase 1 flagellin"/>
    <property type="match status" value="1"/>
</dbReference>
<gene>
    <name evidence="6" type="ordered locus">A2cp1_2615</name>
</gene>